<dbReference type="Pfam" id="PF03065">
    <property type="entry name" value="Glyco_hydro_57"/>
    <property type="match status" value="1"/>
</dbReference>
<reference evidence="4" key="1">
    <citation type="journal article" date="2015" name="Nature">
        <title>Complex archaea that bridge the gap between prokaryotes and eukaryotes.</title>
        <authorList>
            <person name="Spang A."/>
            <person name="Saw J.H."/>
            <person name="Jorgensen S.L."/>
            <person name="Zaremba-Niedzwiedzka K."/>
            <person name="Martijn J."/>
            <person name="Lind A.E."/>
            <person name="van Eijk R."/>
            <person name="Schleper C."/>
            <person name="Guy L."/>
            <person name="Ettema T.J."/>
        </authorList>
    </citation>
    <scope>NUCLEOTIDE SEQUENCE</scope>
</reference>
<organism evidence="4">
    <name type="scientific">marine sediment metagenome</name>
    <dbReference type="NCBI Taxonomy" id="412755"/>
    <lineage>
        <taxon>unclassified sequences</taxon>
        <taxon>metagenomes</taxon>
        <taxon>ecological metagenomes</taxon>
    </lineage>
</organism>
<proteinExistence type="inferred from homology"/>
<dbReference type="PANTHER" id="PTHR36306:SF1">
    <property type="entry name" value="ALPHA-AMYLASE-RELATED"/>
    <property type="match status" value="1"/>
</dbReference>
<keyword evidence="2" id="KW-0119">Carbohydrate metabolism</keyword>
<protein>
    <recommendedName>
        <fullName evidence="3">Glycoside hydrolase family 57 N-terminal domain-containing protein</fullName>
    </recommendedName>
</protein>
<feature type="domain" description="Glycoside hydrolase family 57 N-terminal" evidence="3">
    <location>
        <begin position="19"/>
        <end position="258"/>
    </location>
</feature>
<comment type="caution">
    <text evidence="4">The sequence shown here is derived from an EMBL/GenBank/DDBJ whole genome shotgun (WGS) entry which is preliminary data.</text>
</comment>
<name>A0A0F9IFS9_9ZZZZ</name>
<evidence type="ECO:0000256" key="2">
    <source>
        <dbReference type="ARBA" id="ARBA00023277"/>
    </source>
</evidence>
<dbReference type="AlphaFoldDB" id="A0A0F9IFS9"/>
<dbReference type="Gene3D" id="3.20.110.20">
    <property type="match status" value="1"/>
</dbReference>
<comment type="similarity">
    <text evidence="1">Belongs to the glycosyl hydrolase 57 family.</text>
</comment>
<dbReference type="EMBL" id="LAZR01012529">
    <property type="protein sequence ID" value="KKM26362.1"/>
    <property type="molecule type" value="Genomic_DNA"/>
</dbReference>
<dbReference type="GO" id="GO:0005975">
    <property type="term" value="P:carbohydrate metabolic process"/>
    <property type="evidence" value="ECO:0007669"/>
    <property type="project" value="InterPro"/>
</dbReference>
<evidence type="ECO:0000256" key="1">
    <source>
        <dbReference type="ARBA" id="ARBA00006821"/>
    </source>
</evidence>
<dbReference type="InterPro" id="IPR011330">
    <property type="entry name" value="Glyco_hydro/deAcase_b/a-brl"/>
</dbReference>
<gene>
    <name evidence="4" type="ORF">LCGC14_1585510</name>
</gene>
<dbReference type="PANTHER" id="PTHR36306">
    <property type="entry name" value="ALPHA-AMYLASE-RELATED-RELATED"/>
    <property type="match status" value="1"/>
</dbReference>
<sequence length="424" mass="49640">MTTFWAPLLHIYQPPTQDINVLKRVDKESYKPLFSLLEEYDDVKLSLNINGVLIELLYQYGLSDTMDLLKNLVSDSKIEVVGTAKYHPILPLIPKKEVKHQIHINEEINRKEFGRWEGKGFFPPELAISETVVKIIRQLGYKWVLMSGIACPIEWPYDKIYTSPDGLQLFFRDDILSNKISFKNITAKVFVKEIKEIFQKKNNDKSSSYSEIDRYIVTAMDGETFGHHIPLYEKTFLKRVLDFITEDEKIQVVFISDLDKYFPITKRNVTPRESSWSTSYEDIKAEISYPLWKHPDNSIHKYYWKFMKSLNNLMNLVDNTDLTMNWEVEKYYRTSRFFYDKGIYSCPVWWANPQNGIWSPNLIYKGIELLMKASLNAQIALAHAGKSDLGEVYFDSCTYYQGLLLMELTNITKKNLKGLNTKKN</sequence>
<dbReference type="GO" id="GO:0003824">
    <property type="term" value="F:catalytic activity"/>
    <property type="evidence" value="ECO:0007669"/>
    <property type="project" value="InterPro"/>
</dbReference>
<evidence type="ECO:0000313" key="4">
    <source>
        <dbReference type="EMBL" id="KKM26362.1"/>
    </source>
</evidence>
<evidence type="ECO:0000259" key="3">
    <source>
        <dbReference type="Pfam" id="PF03065"/>
    </source>
</evidence>
<dbReference type="InterPro" id="IPR004300">
    <property type="entry name" value="Glyco_hydro_57_N"/>
</dbReference>
<accession>A0A0F9IFS9</accession>
<dbReference type="InterPro" id="IPR052046">
    <property type="entry name" value="GH57_Enzymes"/>
</dbReference>
<dbReference type="SUPFAM" id="SSF88713">
    <property type="entry name" value="Glycoside hydrolase/deacetylase"/>
    <property type="match status" value="1"/>
</dbReference>